<dbReference type="Gene3D" id="2.40.50.1020">
    <property type="entry name" value="LytTr DNA-binding domain"/>
    <property type="match status" value="1"/>
</dbReference>
<dbReference type="InterPro" id="IPR046947">
    <property type="entry name" value="LytR-like"/>
</dbReference>
<dbReference type="PROSITE" id="PS50110">
    <property type="entry name" value="RESPONSE_REGULATORY"/>
    <property type="match status" value="1"/>
</dbReference>
<evidence type="ECO:0000259" key="3">
    <source>
        <dbReference type="PROSITE" id="PS50110"/>
    </source>
</evidence>
<dbReference type="Pfam" id="PF04397">
    <property type="entry name" value="LytTR"/>
    <property type="match status" value="1"/>
</dbReference>
<dbReference type="SUPFAM" id="SSF52172">
    <property type="entry name" value="CheY-like"/>
    <property type="match status" value="1"/>
</dbReference>
<name>A0ABV7J9M8_9GAMM</name>
<keyword evidence="2" id="KW-0597">Phosphoprotein</keyword>
<evidence type="ECO:0000256" key="1">
    <source>
        <dbReference type="ARBA" id="ARBA00023012"/>
    </source>
</evidence>
<evidence type="ECO:0000259" key="4">
    <source>
        <dbReference type="PROSITE" id="PS50930"/>
    </source>
</evidence>
<dbReference type="Proteomes" id="UP001595533">
    <property type="component" value="Unassembled WGS sequence"/>
</dbReference>
<feature type="domain" description="HTH LytTR-type" evidence="4">
    <location>
        <begin position="138"/>
        <end position="204"/>
    </location>
</feature>
<dbReference type="SMART" id="SM00448">
    <property type="entry name" value="REC"/>
    <property type="match status" value="1"/>
</dbReference>
<keyword evidence="1" id="KW-0902">Two-component regulatory system</keyword>
<dbReference type="Pfam" id="PF00072">
    <property type="entry name" value="Response_reg"/>
    <property type="match status" value="1"/>
</dbReference>
<dbReference type="Gene3D" id="3.40.50.2300">
    <property type="match status" value="1"/>
</dbReference>
<comment type="caution">
    <text evidence="5">The sequence shown here is derived from an EMBL/GenBank/DDBJ whole genome shotgun (WGS) entry which is preliminary data.</text>
</comment>
<dbReference type="SMART" id="SM00850">
    <property type="entry name" value="LytTR"/>
    <property type="match status" value="1"/>
</dbReference>
<sequence length="237" mass="27329">MAESTIKCLIVDDEKLARDLIEAHLQQLTDFELVASCASAIEASLYLTDHDIDLLFLDIEMPVLKGTDFYHSLSHKPSVIFTTAYREYAIDGFELEAVDYLLKPITFARFFKAIERFKNSRKVHTSVTQQTESTPEYIFIRSNRKSIKINYHDIRYIQGLKDYLQIHTNSGTCITKTTLKALLSSLPSQFIQVHRSYIVNRDHITAYTNHDIELGETEVPIGETHQSRIKQWLQDLA</sequence>
<dbReference type="PROSITE" id="PS50930">
    <property type="entry name" value="HTH_LYTTR"/>
    <property type="match status" value="1"/>
</dbReference>
<proteinExistence type="predicted"/>
<dbReference type="InterPro" id="IPR007492">
    <property type="entry name" value="LytTR_DNA-bd_dom"/>
</dbReference>
<keyword evidence="6" id="KW-1185">Reference proteome</keyword>
<organism evidence="5 6">
    <name type="scientific">Marinicella sediminis</name>
    <dbReference type="NCBI Taxonomy" id="1792834"/>
    <lineage>
        <taxon>Bacteria</taxon>
        <taxon>Pseudomonadati</taxon>
        <taxon>Pseudomonadota</taxon>
        <taxon>Gammaproteobacteria</taxon>
        <taxon>Lysobacterales</taxon>
        <taxon>Marinicellaceae</taxon>
        <taxon>Marinicella</taxon>
    </lineage>
</organism>
<feature type="modified residue" description="4-aspartylphosphate" evidence="2">
    <location>
        <position position="58"/>
    </location>
</feature>
<reference evidence="6" key="1">
    <citation type="journal article" date="2019" name="Int. J. Syst. Evol. Microbiol.">
        <title>The Global Catalogue of Microorganisms (GCM) 10K type strain sequencing project: providing services to taxonomists for standard genome sequencing and annotation.</title>
        <authorList>
            <consortium name="The Broad Institute Genomics Platform"/>
            <consortium name="The Broad Institute Genome Sequencing Center for Infectious Disease"/>
            <person name="Wu L."/>
            <person name="Ma J."/>
        </authorList>
    </citation>
    <scope>NUCLEOTIDE SEQUENCE [LARGE SCALE GENOMIC DNA]</scope>
    <source>
        <strain evidence="6">KCTC 42953</strain>
    </source>
</reference>
<gene>
    <name evidence="5" type="ORF">ACFODZ_03715</name>
</gene>
<evidence type="ECO:0000256" key="2">
    <source>
        <dbReference type="PROSITE-ProRule" id="PRU00169"/>
    </source>
</evidence>
<accession>A0ABV7J9M8</accession>
<dbReference type="EMBL" id="JBHRTS010000002">
    <property type="protein sequence ID" value="MFC3193346.1"/>
    <property type="molecule type" value="Genomic_DNA"/>
</dbReference>
<dbReference type="RefSeq" id="WP_198538095.1">
    <property type="nucleotide sequence ID" value="NZ_JBHRTS010000002.1"/>
</dbReference>
<dbReference type="InterPro" id="IPR011006">
    <property type="entry name" value="CheY-like_superfamily"/>
</dbReference>
<feature type="domain" description="Response regulatory" evidence="3">
    <location>
        <begin position="7"/>
        <end position="118"/>
    </location>
</feature>
<dbReference type="InterPro" id="IPR001789">
    <property type="entry name" value="Sig_transdc_resp-reg_receiver"/>
</dbReference>
<evidence type="ECO:0000313" key="6">
    <source>
        <dbReference type="Proteomes" id="UP001595533"/>
    </source>
</evidence>
<dbReference type="PANTHER" id="PTHR37299:SF1">
    <property type="entry name" value="STAGE 0 SPORULATION PROTEIN A HOMOLOG"/>
    <property type="match status" value="1"/>
</dbReference>
<protein>
    <submittedName>
        <fullName evidence="5">LytR/AlgR family response regulator transcription factor</fullName>
    </submittedName>
</protein>
<dbReference type="PANTHER" id="PTHR37299">
    <property type="entry name" value="TRANSCRIPTIONAL REGULATOR-RELATED"/>
    <property type="match status" value="1"/>
</dbReference>
<evidence type="ECO:0000313" key="5">
    <source>
        <dbReference type="EMBL" id="MFC3193346.1"/>
    </source>
</evidence>